<dbReference type="PANTHER" id="PTHR14401">
    <property type="entry name" value="CENTROMERE PROTEIN K"/>
    <property type="match status" value="1"/>
</dbReference>
<dbReference type="OMA" id="EFMNQAW"/>
<dbReference type="Pfam" id="PF11802">
    <property type="entry name" value="CENP-K"/>
    <property type="match status" value="1"/>
</dbReference>
<feature type="compositionally biased region" description="Low complexity" evidence="8">
    <location>
        <begin position="34"/>
        <end position="51"/>
    </location>
</feature>
<dbReference type="HOGENOM" id="CLU_894275_0_0_1"/>
<sequence length="312" mass="35287">MERTPYTTMAELIRQAALEEATTRAKTRSPLNTSPSAEASSSRSAAAELSTEAGAEIEELSAVYEDEKARNDALAKMLDKRIEALAQSTRLDTAKDNDQKKRELEWQQLEYAIQSLEKENQHAPPLDSSAVLDIRTRAELHDLNLQYASALEKLKVELASERDALLRETQLQSDLEIVQTGLEKRLAQLQRKKGQDLTSESAVRELNRKFKAQESRFKELLAQLIDMGNALFGSDNRKVVTLRHYLDEFMNQAWDKPLDPWVSAGKLALRRTGGEVDDAMIELFLRANVVVAHPKDSRKWRLVAFHKATRSS</sequence>
<evidence type="ECO:0000256" key="7">
    <source>
        <dbReference type="ARBA" id="ARBA00023328"/>
    </source>
</evidence>
<evidence type="ECO:0000313" key="10">
    <source>
        <dbReference type="Proteomes" id="UP000006174"/>
    </source>
</evidence>
<evidence type="ECO:0000313" key="9">
    <source>
        <dbReference type="EMBL" id="CCF51591.1"/>
    </source>
</evidence>
<organism evidence="9 10">
    <name type="scientific">Ustilago hordei</name>
    <name type="common">Barley covered smut fungus</name>
    <dbReference type="NCBI Taxonomy" id="120017"/>
    <lineage>
        <taxon>Eukaryota</taxon>
        <taxon>Fungi</taxon>
        <taxon>Dikarya</taxon>
        <taxon>Basidiomycota</taxon>
        <taxon>Ustilaginomycotina</taxon>
        <taxon>Ustilaginomycetes</taxon>
        <taxon>Ustilaginales</taxon>
        <taxon>Ustilaginaceae</taxon>
        <taxon>Ustilago</taxon>
    </lineage>
</organism>
<dbReference type="Proteomes" id="UP000006174">
    <property type="component" value="Unassembled WGS sequence"/>
</dbReference>
<comment type="subcellular location">
    <subcellularLocation>
        <location evidence="2">Chromosome</location>
        <location evidence="2">Centromere</location>
    </subcellularLocation>
    <subcellularLocation>
        <location evidence="1">Nucleus</location>
    </subcellularLocation>
</comment>
<accession>I2FXE8</accession>
<evidence type="ECO:0000256" key="8">
    <source>
        <dbReference type="SAM" id="MobiDB-lite"/>
    </source>
</evidence>
<evidence type="ECO:0000256" key="4">
    <source>
        <dbReference type="ARBA" id="ARBA00022454"/>
    </source>
</evidence>
<evidence type="ECO:0000256" key="2">
    <source>
        <dbReference type="ARBA" id="ARBA00004584"/>
    </source>
</evidence>
<reference evidence="9 10" key="1">
    <citation type="journal article" date="2012" name="Plant Cell">
        <title>Genome comparison of barley and maize smut fungi reveals targeted loss of RNA silencing components and species-specific presence of transposable elements.</title>
        <authorList>
            <person name="Laurie J.D."/>
            <person name="Ali S."/>
            <person name="Linning R."/>
            <person name="Mannhaupt G."/>
            <person name="Wong P."/>
            <person name="Gueldener U."/>
            <person name="Muensterkoetter M."/>
            <person name="Moore R."/>
            <person name="Kahmann R."/>
            <person name="Bakkeren G."/>
            <person name="Schirawski J."/>
        </authorList>
    </citation>
    <scope>NUCLEOTIDE SEQUENCE [LARGE SCALE GENOMIC DNA]</scope>
    <source>
        <strain evidence="10">Uh4875-4</strain>
    </source>
</reference>
<evidence type="ECO:0000256" key="5">
    <source>
        <dbReference type="ARBA" id="ARBA00023054"/>
    </source>
</evidence>
<keyword evidence="6" id="KW-0539">Nucleus</keyword>
<dbReference type="PANTHER" id="PTHR14401:SF6">
    <property type="entry name" value="CENTROMERE PROTEIN K"/>
    <property type="match status" value="1"/>
</dbReference>
<feature type="region of interest" description="Disordered" evidence="8">
    <location>
        <begin position="20"/>
        <end position="51"/>
    </location>
</feature>
<dbReference type="GO" id="GO:0005634">
    <property type="term" value="C:nucleus"/>
    <property type="evidence" value="ECO:0007669"/>
    <property type="project" value="UniProtKB-SubCell"/>
</dbReference>
<dbReference type="GO" id="GO:0000070">
    <property type="term" value="P:mitotic sister chromatid segregation"/>
    <property type="evidence" value="ECO:0007669"/>
    <property type="project" value="TreeGrafter"/>
</dbReference>
<evidence type="ECO:0000256" key="3">
    <source>
        <dbReference type="ARBA" id="ARBA00005795"/>
    </source>
</evidence>
<name>I2FXE8_USTHO</name>
<keyword evidence="7" id="KW-0137">Centromere</keyword>
<dbReference type="InterPro" id="IPR020993">
    <property type="entry name" value="Centromere_CenpK"/>
</dbReference>
<keyword evidence="10" id="KW-1185">Reference proteome</keyword>
<dbReference type="GO" id="GO:0000775">
    <property type="term" value="C:chromosome, centromeric region"/>
    <property type="evidence" value="ECO:0007669"/>
    <property type="project" value="UniProtKB-SubCell"/>
</dbReference>
<proteinExistence type="inferred from homology"/>
<dbReference type="EMBL" id="CAGI01000166">
    <property type="protein sequence ID" value="CCF51591.1"/>
    <property type="molecule type" value="Genomic_DNA"/>
</dbReference>
<dbReference type="AlphaFoldDB" id="I2FXE8"/>
<keyword evidence="5" id="KW-0175">Coiled coil</keyword>
<comment type="caution">
    <text evidence="9">The sequence shown here is derived from an EMBL/GenBank/DDBJ whole genome shotgun (WGS) entry which is preliminary data.</text>
</comment>
<comment type="similarity">
    <text evidence="3">Belongs to the CENP-K/MCM22 family.</text>
</comment>
<protein>
    <submittedName>
        <fullName evidence="9">Uncharacterized protein</fullName>
    </submittedName>
</protein>
<gene>
    <name evidence="9" type="ORF">UHOR_08302</name>
</gene>
<evidence type="ECO:0000256" key="6">
    <source>
        <dbReference type="ARBA" id="ARBA00023242"/>
    </source>
</evidence>
<dbReference type="eggNOG" id="ENOG502RISF">
    <property type="taxonomic scope" value="Eukaryota"/>
</dbReference>
<evidence type="ECO:0000256" key="1">
    <source>
        <dbReference type="ARBA" id="ARBA00004123"/>
    </source>
</evidence>
<dbReference type="GO" id="GO:0051382">
    <property type="term" value="P:kinetochore assembly"/>
    <property type="evidence" value="ECO:0007669"/>
    <property type="project" value="InterPro"/>
</dbReference>
<keyword evidence="4" id="KW-0158">Chromosome</keyword>